<accession>A0AAV5W9L0</accession>
<name>A0AAV5W9L0_9BILA</name>
<evidence type="ECO:0000313" key="2">
    <source>
        <dbReference type="EMBL" id="GMT28507.1"/>
    </source>
</evidence>
<dbReference type="EMBL" id="BTSY01000005">
    <property type="protein sequence ID" value="GMT28507.1"/>
    <property type="molecule type" value="Genomic_DNA"/>
</dbReference>
<feature type="non-terminal residue" evidence="2">
    <location>
        <position position="1"/>
    </location>
</feature>
<dbReference type="PANTHER" id="PTHR13425">
    <property type="entry name" value="HEADCASE PROTEIN"/>
    <property type="match status" value="1"/>
</dbReference>
<sequence>RERKTTSDESLSRSRVASMRNECKKWPRKESIHTELRCSIDPELLKRNVDAKTFFEDDQVKDNGSIFCKRDNFDNLKSVIPMCKFNGIHIKMEDDCPQGGDDVRLCLLKTLGAHDMRSLPCVSCFDPLAIYDKYPLVDGIFFLSTLPRQGVPSVHLLFDGRPFYIQVLCVRCLWSDWDCRHCGDESFMGRSLILGTLYTFDVISIPQCCTPLCHSCNAPISVPPQLIQYIKMGNYSLVHEPITCSSCGTTRDHLSRRITDYNLNRQFSQSGVTLIGIEATVPMTSPKLGTDLIVDSSIS</sequence>
<dbReference type="InterPro" id="IPR031947">
    <property type="entry name" value="Headcase_mid"/>
</dbReference>
<dbReference type="AlphaFoldDB" id="A0AAV5W9L0"/>
<comment type="caution">
    <text evidence="2">The sequence shown here is derived from an EMBL/GenBank/DDBJ whole genome shotgun (WGS) entry which is preliminary data.</text>
</comment>
<gene>
    <name evidence="2" type="ORF">PFISCL1PPCAC_19804</name>
</gene>
<organism evidence="2 3">
    <name type="scientific">Pristionchus fissidentatus</name>
    <dbReference type="NCBI Taxonomy" id="1538716"/>
    <lineage>
        <taxon>Eukaryota</taxon>
        <taxon>Metazoa</taxon>
        <taxon>Ecdysozoa</taxon>
        <taxon>Nematoda</taxon>
        <taxon>Chromadorea</taxon>
        <taxon>Rhabditida</taxon>
        <taxon>Rhabditina</taxon>
        <taxon>Diplogasteromorpha</taxon>
        <taxon>Diplogasteroidea</taxon>
        <taxon>Neodiplogasteridae</taxon>
        <taxon>Pristionchus</taxon>
    </lineage>
</organism>
<evidence type="ECO:0000313" key="3">
    <source>
        <dbReference type="Proteomes" id="UP001432322"/>
    </source>
</evidence>
<evidence type="ECO:0000259" key="1">
    <source>
        <dbReference type="Pfam" id="PF16002"/>
    </source>
</evidence>
<dbReference type="PANTHER" id="PTHR13425:SF3">
    <property type="entry name" value="HEADCASE PROTEIN HOMOLOG"/>
    <property type="match status" value="1"/>
</dbReference>
<dbReference type="InterPro" id="IPR026066">
    <property type="entry name" value="Headcase"/>
</dbReference>
<dbReference type="Pfam" id="PF16002">
    <property type="entry name" value="Headcase"/>
    <property type="match status" value="1"/>
</dbReference>
<reference evidence="2" key="1">
    <citation type="submission" date="2023-10" db="EMBL/GenBank/DDBJ databases">
        <title>Genome assembly of Pristionchus species.</title>
        <authorList>
            <person name="Yoshida K."/>
            <person name="Sommer R.J."/>
        </authorList>
    </citation>
    <scope>NUCLEOTIDE SEQUENCE</scope>
    <source>
        <strain evidence="2">RS5133</strain>
    </source>
</reference>
<keyword evidence="3" id="KW-1185">Reference proteome</keyword>
<dbReference type="Proteomes" id="UP001432322">
    <property type="component" value="Unassembled WGS sequence"/>
</dbReference>
<proteinExistence type="predicted"/>
<protein>
    <recommendedName>
        <fullName evidence="1">Headcase middle domain-containing protein</fullName>
    </recommendedName>
</protein>
<feature type="domain" description="Headcase middle" evidence="1">
    <location>
        <begin position="61"/>
        <end position="254"/>
    </location>
</feature>